<dbReference type="Proteomes" id="UP001214638">
    <property type="component" value="Unassembled WGS sequence"/>
</dbReference>
<dbReference type="InterPro" id="IPR002088">
    <property type="entry name" value="Prenyl_trans_a"/>
</dbReference>
<organism evidence="1 2">
    <name type="scientific">Babesia duncani</name>
    <dbReference type="NCBI Taxonomy" id="323732"/>
    <lineage>
        <taxon>Eukaryota</taxon>
        <taxon>Sar</taxon>
        <taxon>Alveolata</taxon>
        <taxon>Apicomplexa</taxon>
        <taxon>Aconoidasida</taxon>
        <taxon>Piroplasmida</taxon>
        <taxon>Babesiidae</taxon>
        <taxon>Babesia</taxon>
    </lineage>
</organism>
<accession>A0AAD9UNE8</accession>
<dbReference type="PROSITE" id="PS51147">
    <property type="entry name" value="PFTA"/>
    <property type="match status" value="1"/>
</dbReference>
<dbReference type="GeneID" id="94336848"/>
<keyword evidence="2" id="KW-1185">Reference proteome</keyword>
<dbReference type="SUPFAM" id="SSF48439">
    <property type="entry name" value="Protein prenylyltransferase"/>
    <property type="match status" value="1"/>
</dbReference>
<comment type="caution">
    <text evidence="1">The sequence shown here is derived from an EMBL/GenBank/DDBJ whole genome shotgun (WGS) entry which is preliminary data.</text>
</comment>
<dbReference type="EMBL" id="JALLKP010000003">
    <property type="protein sequence ID" value="KAK2195953.1"/>
    <property type="molecule type" value="Genomic_DNA"/>
</dbReference>
<evidence type="ECO:0000313" key="1">
    <source>
        <dbReference type="EMBL" id="KAK2195953.1"/>
    </source>
</evidence>
<sequence>MSPGRDAILEESEGVLISVFSKNIPYPPPEIILDDKLLQDDSKWRDLIQYTHLKEKPPSQNLLFIIRMESSDELVSEYLAALLNADEFSQRGLYISGLAIKNNPANYSAWYYRMECINQMKLSINEELGKQSSIHNLAIAFARRVTYESPKSYQVGFRINNKFI</sequence>
<gene>
    <name evidence="1" type="ORF">BdWA1_002551</name>
</gene>
<reference evidence="1" key="1">
    <citation type="journal article" date="2023" name="Nat. Microbiol.">
        <title>Babesia duncani multi-omics identifies virulence factors and drug targets.</title>
        <authorList>
            <person name="Singh P."/>
            <person name="Lonardi S."/>
            <person name="Liang Q."/>
            <person name="Vydyam P."/>
            <person name="Khabirova E."/>
            <person name="Fang T."/>
            <person name="Gihaz S."/>
            <person name="Thekkiniath J."/>
            <person name="Munshi M."/>
            <person name="Abel S."/>
            <person name="Ciampossin L."/>
            <person name="Batugedara G."/>
            <person name="Gupta M."/>
            <person name="Lu X.M."/>
            <person name="Lenz T."/>
            <person name="Chakravarty S."/>
            <person name="Cornillot E."/>
            <person name="Hu Y."/>
            <person name="Ma W."/>
            <person name="Gonzalez L.M."/>
            <person name="Sanchez S."/>
            <person name="Estrada K."/>
            <person name="Sanchez-Flores A."/>
            <person name="Montero E."/>
            <person name="Harb O.S."/>
            <person name="Le Roch K.G."/>
            <person name="Mamoun C.B."/>
        </authorList>
    </citation>
    <scope>NUCLEOTIDE SEQUENCE</scope>
    <source>
        <strain evidence="1">WA1</strain>
    </source>
</reference>
<dbReference type="GO" id="GO:0008318">
    <property type="term" value="F:protein prenyltransferase activity"/>
    <property type="evidence" value="ECO:0007669"/>
    <property type="project" value="InterPro"/>
</dbReference>
<evidence type="ECO:0000313" key="2">
    <source>
        <dbReference type="Proteomes" id="UP001214638"/>
    </source>
</evidence>
<proteinExistence type="predicted"/>
<name>A0AAD9UNE8_9APIC</name>
<dbReference type="AlphaFoldDB" id="A0AAD9UNE8"/>
<dbReference type="KEGG" id="bdw:94336848"/>
<dbReference type="RefSeq" id="XP_067802795.1">
    <property type="nucleotide sequence ID" value="XM_067947573.1"/>
</dbReference>
<dbReference type="Gene3D" id="1.25.40.120">
    <property type="entry name" value="Protein prenylyltransferase"/>
    <property type="match status" value="1"/>
</dbReference>
<protein>
    <submittedName>
        <fullName evidence="1">Protein prenyltransferase</fullName>
    </submittedName>
</protein>
<dbReference type="Pfam" id="PF01239">
    <property type="entry name" value="PPTA"/>
    <property type="match status" value="1"/>
</dbReference>